<name>A0ABW2KJY2_9ACTN</name>
<evidence type="ECO:0000256" key="6">
    <source>
        <dbReference type="PIRNR" id="PIRNR017901"/>
    </source>
</evidence>
<dbReference type="RefSeq" id="WP_379872336.1">
    <property type="nucleotide sequence ID" value="NZ_JBHTBH010000008.1"/>
</dbReference>
<evidence type="ECO:0000313" key="7">
    <source>
        <dbReference type="EMBL" id="MFC7329693.1"/>
    </source>
</evidence>
<keyword evidence="2 5" id="KW-0547">Nucleotide-binding</keyword>
<comment type="caution">
    <text evidence="7">The sequence shown here is derived from an EMBL/GenBank/DDBJ whole genome shotgun (WGS) entry which is preliminary data.</text>
</comment>
<keyword evidence="3 5" id="KW-0067">ATP-binding</keyword>
<dbReference type="NCBIfam" id="TIGR03444">
    <property type="entry name" value="EgtA_Cys_ligase"/>
    <property type="match status" value="1"/>
</dbReference>
<protein>
    <recommendedName>
        <fullName evidence="5">Glutamate--cysteine ligase EgtA</fullName>
        <ecNumber evidence="5">6.3.2.2</ecNumber>
    </recommendedName>
    <alternativeName>
        <fullName evidence="5">Gamma-glutamylcysteine synthase</fullName>
        <shortName evidence="5">GCS</shortName>
        <shortName evidence="5">Gamma-ECS</shortName>
    </alternativeName>
</protein>
<dbReference type="EMBL" id="JBHTBH010000008">
    <property type="protein sequence ID" value="MFC7329693.1"/>
    <property type="molecule type" value="Genomic_DNA"/>
</dbReference>
<dbReference type="InterPro" id="IPR017809">
    <property type="entry name" value="EgtA_Actinobacteria"/>
</dbReference>
<sequence length="405" mass="43960">MARLSETDVHDYVRGICFKTGPPGRVGVEAEWLVHDPRRPGEPVPLDHLSAIVAEAGPPPAGSAITYEPGGQLELSSPPQDGPAAAHAALTADLDHVEAPLHAAGLRLRGVGLDPHRAPKRQLTLPRYLAMERFFDAGWPSGRTMMCCTASLQVCLDIGATSGEAEHRWRLVNRLGPLFIAAFANSPTWRGRPTGWRSTRWAIWAAMDSSRTRPVPAGDPAEAWADYVLNARVMTIRRDDLPWLSAPGLRFGEWLSGPDPLRPTMDDLQYHLTTLFPPVRPRGWLELRMIDALPQHWWPVPVAVAAALLDHPKATEEAFAATDELWHGGEPGPGDWLAAARDALTDPRLAAAARTCFAAAAVALPDQGAAGLVPLVDAYRERYVERGRCPADEAPGRQAGEGGRE</sequence>
<evidence type="ECO:0000256" key="3">
    <source>
        <dbReference type="ARBA" id="ARBA00022840"/>
    </source>
</evidence>
<proteinExistence type="inferred from homology"/>
<dbReference type="Gene3D" id="3.30.590.20">
    <property type="match status" value="1"/>
</dbReference>
<evidence type="ECO:0000256" key="5">
    <source>
        <dbReference type="HAMAP-Rule" id="MF_02034"/>
    </source>
</evidence>
<comment type="catalytic activity">
    <reaction evidence="4 5 6">
        <text>L-cysteine + L-glutamate + ATP = gamma-L-glutamyl-L-cysteine + ADP + phosphate + H(+)</text>
        <dbReference type="Rhea" id="RHEA:13285"/>
        <dbReference type="ChEBI" id="CHEBI:15378"/>
        <dbReference type="ChEBI" id="CHEBI:29985"/>
        <dbReference type="ChEBI" id="CHEBI:30616"/>
        <dbReference type="ChEBI" id="CHEBI:35235"/>
        <dbReference type="ChEBI" id="CHEBI:43474"/>
        <dbReference type="ChEBI" id="CHEBI:58173"/>
        <dbReference type="ChEBI" id="CHEBI:456216"/>
        <dbReference type="EC" id="6.3.2.2"/>
    </reaction>
</comment>
<dbReference type="InterPro" id="IPR014746">
    <property type="entry name" value="Gln_synth/guanido_kin_cat_dom"/>
</dbReference>
<dbReference type="PANTHER" id="PTHR34378:SF1">
    <property type="entry name" value="GLUTAMATE--CYSTEINE LIGASE, CHLOROPLASTIC"/>
    <property type="match status" value="1"/>
</dbReference>
<keyword evidence="8" id="KW-1185">Reference proteome</keyword>
<evidence type="ECO:0000256" key="2">
    <source>
        <dbReference type="ARBA" id="ARBA00022741"/>
    </source>
</evidence>
<comment type="pathway">
    <text evidence="5">Amino-acid biosynthesis; ergothioneine biosynthesis.</text>
</comment>
<keyword evidence="1 5" id="KW-0436">Ligase</keyword>
<evidence type="ECO:0000256" key="1">
    <source>
        <dbReference type="ARBA" id="ARBA00022598"/>
    </source>
</evidence>
<evidence type="ECO:0000256" key="4">
    <source>
        <dbReference type="ARBA" id="ARBA00048819"/>
    </source>
</evidence>
<accession>A0ABW2KJY2</accession>
<dbReference type="InterPro" id="IPR006336">
    <property type="entry name" value="GCS2"/>
</dbReference>
<dbReference type="EC" id="6.3.2.2" evidence="5"/>
<dbReference type="InterPro" id="IPR035434">
    <property type="entry name" value="GCL_bact_plant"/>
</dbReference>
<organism evidence="7 8">
    <name type="scientific">Marinactinospora rubrisoli</name>
    <dbReference type="NCBI Taxonomy" id="2715399"/>
    <lineage>
        <taxon>Bacteria</taxon>
        <taxon>Bacillati</taxon>
        <taxon>Actinomycetota</taxon>
        <taxon>Actinomycetes</taxon>
        <taxon>Streptosporangiales</taxon>
        <taxon>Nocardiopsidaceae</taxon>
        <taxon>Marinactinospora</taxon>
    </lineage>
</organism>
<dbReference type="PIRSF" id="PIRSF017901">
    <property type="entry name" value="GCL"/>
    <property type="match status" value="1"/>
</dbReference>
<dbReference type="GO" id="GO:0004357">
    <property type="term" value="F:glutamate-cysteine ligase activity"/>
    <property type="evidence" value="ECO:0007669"/>
    <property type="project" value="UniProtKB-EC"/>
</dbReference>
<keyword evidence="7" id="KW-0614">Plasmid</keyword>
<comment type="function">
    <text evidence="5">Catalyzes the synthesis of gamma-glutamylcysteine (gamma-GC). This compound is used as substrate for the biosynthesis of the low-molecular thiol compound ergothioneine.</text>
</comment>
<reference evidence="8" key="1">
    <citation type="journal article" date="2019" name="Int. J. Syst. Evol. Microbiol.">
        <title>The Global Catalogue of Microorganisms (GCM) 10K type strain sequencing project: providing services to taxonomists for standard genome sequencing and annotation.</title>
        <authorList>
            <consortium name="The Broad Institute Genomics Platform"/>
            <consortium name="The Broad Institute Genome Sequencing Center for Infectious Disease"/>
            <person name="Wu L."/>
            <person name="Ma J."/>
        </authorList>
    </citation>
    <scope>NUCLEOTIDE SEQUENCE [LARGE SCALE GENOMIC DNA]</scope>
    <source>
        <strain evidence="8">CGMCC 4.7382</strain>
    </source>
</reference>
<gene>
    <name evidence="5 7" type="primary">egtA</name>
    <name evidence="7" type="ORF">ACFQRF_18330</name>
</gene>
<dbReference type="Pfam" id="PF04107">
    <property type="entry name" value="GCS2"/>
    <property type="match status" value="1"/>
</dbReference>
<dbReference type="SUPFAM" id="SSF55931">
    <property type="entry name" value="Glutamine synthetase/guanido kinase"/>
    <property type="match status" value="1"/>
</dbReference>
<dbReference type="PANTHER" id="PTHR34378">
    <property type="entry name" value="GLUTAMATE--CYSTEINE LIGASE, CHLOROPLASTIC"/>
    <property type="match status" value="1"/>
</dbReference>
<evidence type="ECO:0000313" key="8">
    <source>
        <dbReference type="Proteomes" id="UP001596540"/>
    </source>
</evidence>
<dbReference type="HAMAP" id="MF_02034">
    <property type="entry name" value="EgtA"/>
    <property type="match status" value="1"/>
</dbReference>
<comment type="similarity">
    <text evidence="5 6">Belongs to the glutamate--cysteine ligase type 2 family. EgtA subfamily.</text>
</comment>
<dbReference type="Proteomes" id="UP001596540">
    <property type="component" value="Unassembled WGS sequence"/>
</dbReference>